<dbReference type="PROSITE" id="PS00183">
    <property type="entry name" value="UBC_1"/>
    <property type="match status" value="1"/>
</dbReference>
<dbReference type="SUPFAM" id="SSF54495">
    <property type="entry name" value="UBC-like"/>
    <property type="match status" value="1"/>
</dbReference>
<evidence type="ECO:0000256" key="3">
    <source>
        <dbReference type="ARBA" id="ARBA00022741"/>
    </source>
</evidence>
<evidence type="ECO:0000256" key="1">
    <source>
        <dbReference type="ARBA" id="ARBA00012486"/>
    </source>
</evidence>
<evidence type="ECO:0000313" key="10">
    <source>
        <dbReference type="EMBL" id="KAJ2864392.1"/>
    </source>
</evidence>
<evidence type="ECO:0000256" key="4">
    <source>
        <dbReference type="ARBA" id="ARBA00022786"/>
    </source>
</evidence>
<evidence type="ECO:0000256" key="7">
    <source>
        <dbReference type="RuleBase" id="RU362109"/>
    </source>
</evidence>
<dbReference type="AlphaFoldDB" id="A0A9W8M686"/>
<dbReference type="Pfam" id="PF00179">
    <property type="entry name" value="UQ_con"/>
    <property type="match status" value="1"/>
</dbReference>
<feature type="region of interest" description="Disordered" evidence="8">
    <location>
        <begin position="1"/>
        <end position="33"/>
    </location>
</feature>
<evidence type="ECO:0000259" key="9">
    <source>
        <dbReference type="PROSITE" id="PS50127"/>
    </source>
</evidence>
<feature type="active site" description="Glycyl thioester intermediate" evidence="6">
    <location>
        <position position="148"/>
    </location>
</feature>
<keyword evidence="2" id="KW-0808">Transferase</keyword>
<evidence type="ECO:0000313" key="11">
    <source>
        <dbReference type="Proteomes" id="UP001140074"/>
    </source>
</evidence>
<reference evidence="10" key="1">
    <citation type="submission" date="2022-07" db="EMBL/GenBank/DDBJ databases">
        <title>Phylogenomic reconstructions and comparative analyses of Kickxellomycotina fungi.</title>
        <authorList>
            <person name="Reynolds N.K."/>
            <person name="Stajich J.E."/>
            <person name="Barry K."/>
            <person name="Grigoriev I.V."/>
            <person name="Crous P."/>
            <person name="Smith M.E."/>
        </authorList>
    </citation>
    <scope>NUCLEOTIDE SEQUENCE</scope>
    <source>
        <strain evidence="10">RSA 476</strain>
    </source>
</reference>
<dbReference type="PROSITE" id="PS50127">
    <property type="entry name" value="UBC_2"/>
    <property type="match status" value="1"/>
</dbReference>
<keyword evidence="4 7" id="KW-0833">Ubl conjugation pathway</keyword>
<evidence type="ECO:0000256" key="2">
    <source>
        <dbReference type="ARBA" id="ARBA00022679"/>
    </source>
</evidence>
<dbReference type="GO" id="GO:0061631">
    <property type="term" value="F:ubiquitin conjugating enzyme activity"/>
    <property type="evidence" value="ECO:0007669"/>
    <property type="project" value="UniProtKB-EC"/>
</dbReference>
<feature type="region of interest" description="Disordered" evidence="8">
    <location>
        <begin position="39"/>
        <end position="58"/>
    </location>
</feature>
<comment type="caution">
    <text evidence="10">The sequence shown here is derived from an EMBL/GenBank/DDBJ whole genome shotgun (WGS) entry which is preliminary data.</text>
</comment>
<evidence type="ECO:0000256" key="6">
    <source>
        <dbReference type="PROSITE-ProRule" id="PRU10133"/>
    </source>
</evidence>
<dbReference type="InterPro" id="IPR000608">
    <property type="entry name" value="UBC"/>
</dbReference>
<accession>A0A9W8M686</accession>
<organism evidence="10 11">
    <name type="scientific">Coemansia aciculifera</name>
    <dbReference type="NCBI Taxonomy" id="417176"/>
    <lineage>
        <taxon>Eukaryota</taxon>
        <taxon>Fungi</taxon>
        <taxon>Fungi incertae sedis</taxon>
        <taxon>Zoopagomycota</taxon>
        <taxon>Kickxellomycotina</taxon>
        <taxon>Kickxellomycetes</taxon>
        <taxon>Kickxellales</taxon>
        <taxon>Kickxellaceae</taxon>
        <taxon>Coemansia</taxon>
    </lineage>
</organism>
<gene>
    <name evidence="10" type="ORF">GGH94_002950</name>
</gene>
<proteinExistence type="inferred from homology"/>
<keyword evidence="5 7" id="KW-0067">ATP-binding</keyword>
<feature type="domain" description="UBC core" evidence="9">
    <location>
        <begin position="64"/>
        <end position="210"/>
    </location>
</feature>
<dbReference type="SMART" id="SM00212">
    <property type="entry name" value="UBCc"/>
    <property type="match status" value="1"/>
</dbReference>
<dbReference type="PANTHER" id="PTHR24067">
    <property type="entry name" value="UBIQUITIN-CONJUGATING ENZYME E2"/>
    <property type="match status" value="1"/>
</dbReference>
<sequence>MSGESVTTLSSSRTGMDSLPIQPKPGARLSSNGRQFCLAQDSSRKTDRPPALGKDITAQRLDASTVRRLVSELGRLQATPPEGIAVSMHEDSLTEINALLEGPQGTPYEGGKFHIRLTIDEGYPSTPPKGVFVTKIFHPNVSEHGEICVNTLKKDWQKHYGIEHVLVTVKCLLIYPNPESALNEEAGKLLLERYDDYATRARIMTGVHAKPKGETGGGAENRDPAAGTAAVKDKKKNLKRF</sequence>
<dbReference type="InterPro" id="IPR016135">
    <property type="entry name" value="UBQ-conjugating_enzyme/RWD"/>
</dbReference>
<dbReference type="CDD" id="cd23804">
    <property type="entry name" value="UBCc_UBE2S"/>
    <property type="match status" value="1"/>
</dbReference>
<evidence type="ECO:0000256" key="5">
    <source>
        <dbReference type="ARBA" id="ARBA00022840"/>
    </source>
</evidence>
<keyword evidence="11" id="KW-1185">Reference proteome</keyword>
<feature type="region of interest" description="Disordered" evidence="8">
    <location>
        <begin position="208"/>
        <end position="241"/>
    </location>
</feature>
<dbReference type="EMBL" id="JANBUY010000089">
    <property type="protein sequence ID" value="KAJ2864392.1"/>
    <property type="molecule type" value="Genomic_DNA"/>
</dbReference>
<dbReference type="InterPro" id="IPR050113">
    <property type="entry name" value="Ub_conjugating_enzyme"/>
</dbReference>
<dbReference type="InterPro" id="IPR023313">
    <property type="entry name" value="UBQ-conjugating_AS"/>
</dbReference>
<evidence type="ECO:0000256" key="8">
    <source>
        <dbReference type="SAM" id="MobiDB-lite"/>
    </source>
</evidence>
<dbReference type="Gene3D" id="3.10.110.10">
    <property type="entry name" value="Ubiquitin Conjugating Enzyme"/>
    <property type="match status" value="1"/>
</dbReference>
<dbReference type="FunFam" id="3.10.110.10:FF:000031">
    <property type="entry name" value="Ubiquitin-conjugating enzyme E2 22"/>
    <property type="match status" value="1"/>
</dbReference>
<name>A0A9W8M686_9FUNG</name>
<feature type="compositionally biased region" description="Polar residues" evidence="8">
    <location>
        <begin position="1"/>
        <end position="15"/>
    </location>
</feature>
<protein>
    <recommendedName>
        <fullName evidence="1">E2 ubiquitin-conjugating enzyme</fullName>
        <ecNumber evidence="1">2.3.2.23</ecNumber>
    </recommendedName>
</protein>
<keyword evidence="3 7" id="KW-0547">Nucleotide-binding</keyword>
<dbReference type="Proteomes" id="UP001140074">
    <property type="component" value="Unassembled WGS sequence"/>
</dbReference>
<dbReference type="EC" id="2.3.2.23" evidence="1"/>
<comment type="similarity">
    <text evidence="7">Belongs to the ubiquitin-conjugating enzyme family.</text>
</comment>
<dbReference type="GO" id="GO:0005524">
    <property type="term" value="F:ATP binding"/>
    <property type="evidence" value="ECO:0007669"/>
    <property type="project" value="UniProtKB-UniRule"/>
</dbReference>